<gene>
    <name evidence="1" type="ORF">CCMP2556_LOCUS8463</name>
</gene>
<dbReference type="EMBL" id="CAXAMN010003836">
    <property type="protein sequence ID" value="CAK9006491.1"/>
    <property type="molecule type" value="Genomic_DNA"/>
</dbReference>
<keyword evidence="2" id="KW-1185">Reference proteome</keyword>
<protein>
    <submittedName>
        <fullName evidence="1">Uncharacterized protein</fullName>
    </submittedName>
</protein>
<reference evidence="1 2" key="1">
    <citation type="submission" date="2024-02" db="EMBL/GenBank/DDBJ databases">
        <authorList>
            <person name="Chen Y."/>
            <person name="Shah S."/>
            <person name="Dougan E. K."/>
            <person name="Thang M."/>
            <person name="Chan C."/>
        </authorList>
    </citation>
    <scope>NUCLEOTIDE SEQUENCE [LARGE SCALE GENOMIC DNA]</scope>
</reference>
<sequence length="583" mass="64942">MLTMNEGKQHIFMQRVLFIFEVTKQKAGKAQVLHMPVSQWALECDICCMAGYVLEQMQHHKNSDNLIVFPEETIKLVMNRLIEGDFHEELKPMLEGRDPGFSPEMCSMWADHLPAAAAPSDGSELVKADETLDSLTKQNFKLQFEADALALARDAAQLARLYTEESKSERTSRVAKVCHLRQENHIGSTLAAQFMSNNCHHRAGTPTELQEELMKDLNVTMDCVRKALASMPERGVCFAIAPRIEDKMDAKKLYAESITLRTPRDLLPWTPEHMYVVPTGRDAVPHASEGVRSLSDVQETAQLLAGEALPQSVIASLLKGSEAHSLIGVVNLTPYEGNLELSMIKSSIEKQMHTFRSLSLSTDLTLIQHCERECAMFLFEDPDWKRGGKTMGNVRPYDPTPPPVDKVDLSSYPLKLAKLSLNNKAKGIKKYVIELSNEVRGLHLENPLFAPQWRSLIQDFDKKFCGGSGSCPDPSNHPAAPVEDAAPKPFSLEPDTLEGLLEQYVVENKVPAREPGCMLMLTSAKRRDGSSVEMLVSHQDFELGCGEFQLAHGKSSWLSREKYQKLMREGGGLVLAGTLVEPC</sequence>
<name>A0ABP0IWL9_9DINO</name>
<evidence type="ECO:0000313" key="2">
    <source>
        <dbReference type="Proteomes" id="UP001642484"/>
    </source>
</evidence>
<accession>A0ABP0IWL9</accession>
<comment type="caution">
    <text evidence="1">The sequence shown here is derived from an EMBL/GenBank/DDBJ whole genome shotgun (WGS) entry which is preliminary data.</text>
</comment>
<organism evidence="1 2">
    <name type="scientific">Durusdinium trenchii</name>
    <dbReference type="NCBI Taxonomy" id="1381693"/>
    <lineage>
        <taxon>Eukaryota</taxon>
        <taxon>Sar</taxon>
        <taxon>Alveolata</taxon>
        <taxon>Dinophyceae</taxon>
        <taxon>Suessiales</taxon>
        <taxon>Symbiodiniaceae</taxon>
        <taxon>Durusdinium</taxon>
    </lineage>
</organism>
<proteinExistence type="predicted"/>
<dbReference type="Proteomes" id="UP001642484">
    <property type="component" value="Unassembled WGS sequence"/>
</dbReference>
<evidence type="ECO:0000313" key="1">
    <source>
        <dbReference type="EMBL" id="CAK9006491.1"/>
    </source>
</evidence>